<feature type="compositionally biased region" description="Basic and acidic residues" evidence="7">
    <location>
        <begin position="142"/>
        <end position="156"/>
    </location>
</feature>
<evidence type="ECO:0000256" key="4">
    <source>
        <dbReference type="ARBA" id="ARBA00035494"/>
    </source>
</evidence>
<reference evidence="8 9" key="1">
    <citation type="submission" date="2015-02" db="EMBL/GenBank/DDBJ databases">
        <title>Single-cell genomics of uncultivated deep-branching MTB reveals a conserved set of magnetosome genes.</title>
        <authorList>
            <person name="Kolinko S."/>
            <person name="Richter M."/>
            <person name="Glockner F.O."/>
            <person name="Brachmann A."/>
            <person name="Schuler D."/>
        </authorList>
    </citation>
    <scope>NUCLEOTIDE SEQUENCE [LARGE SCALE GENOMIC DNA]</scope>
    <source>
        <strain evidence="8">SKK-01</strain>
    </source>
</reference>
<dbReference type="PANTHER" id="PTHR14413">
    <property type="entry name" value="RIBOSOMAL PROTEIN L17"/>
    <property type="match status" value="1"/>
</dbReference>
<gene>
    <name evidence="8" type="ORF">OMAG_001813</name>
</gene>
<dbReference type="InterPro" id="IPR000456">
    <property type="entry name" value="Ribosomal_bL17"/>
</dbReference>
<protein>
    <recommendedName>
        <fullName evidence="4 6">50S ribosomal protein L17</fullName>
    </recommendedName>
</protein>
<evidence type="ECO:0000256" key="5">
    <source>
        <dbReference type="RuleBase" id="RU000660"/>
    </source>
</evidence>
<evidence type="ECO:0000313" key="8">
    <source>
        <dbReference type="EMBL" id="KJJ84350.1"/>
    </source>
</evidence>
<evidence type="ECO:0000256" key="6">
    <source>
        <dbReference type="RuleBase" id="RU000661"/>
    </source>
</evidence>
<name>A0A0F0CSC9_9BACT</name>
<dbReference type="Gene3D" id="3.90.1030.10">
    <property type="entry name" value="Ribosomal protein L17"/>
    <property type="match status" value="1"/>
</dbReference>
<evidence type="ECO:0000256" key="2">
    <source>
        <dbReference type="ARBA" id="ARBA00022980"/>
    </source>
</evidence>
<dbReference type="EMBL" id="JYNY01000372">
    <property type="protein sequence ID" value="KJJ84350.1"/>
    <property type="molecule type" value="Genomic_DNA"/>
</dbReference>
<feature type="region of interest" description="Disordered" evidence="7">
    <location>
        <begin position="140"/>
        <end position="196"/>
    </location>
</feature>
<accession>A0A0F0CSC9</accession>
<dbReference type="Proteomes" id="UP000033428">
    <property type="component" value="Unassembled WGS sequence"/>
</dbReference>
<organism evidence="8 9">
    <name type="scientific">Candidatus Omnitrophus magneticus</name>
    <dbReference type="NCBI Taxonomy" id="1609969"/>
    <lineage>
        <taxon>Bacteria</taxon>
        <taxon>Pseudomonadati</taxon>
        <taxon>Candidatus Omnitrophota</taxon>
        <taxon>Candidatus Omnitrophus</taxon>
    </lineage>
</organism>
<comment type="caution">
    <text evidence="8">The sequence shown here is derived from an EMBL/GenBank/DDBJ whole genome shotgun (WGS) entry which is preliminary data.</text>
</comment>
<evidence type="ECO:0000256" key="7">
    <source>
        <dbReference type="SAM" id="MobiDB-lite"/>
    </source>
</evidence>
<dbReference type="NCBIfam" id="TIGR00059">
    <property type="entry name" value="L17"/>
    <property type="match status" value="1"/>
</dbReference>
<evidence type="ECO:0000256" key="1">
    <source>
        <dbReference type="ARBA" id="ARBA00008777"/>
    </source>
</evidence>
<dbReference type="GO" id="GO:0022625">
    <property type="term" value="C:cytosolic large ribosomal subunit"/>
    <property type="evidence" value="ECO:0007669"/>
    <property type="project" value="TreeGrafter"/>
</dbReference>
<dbReference type="GO" id="GO:0003735">
    <property type="term" value="F:structural constituent of ribosome"/>
    <property type="evidence" value="ECO:0007669"/>
    <property type="project" value="InterPro"/>
</dbReference>
<keyword evidence="3 5" id="KW-0687">Ribonucleoprotein</keyword>
<evidence type="ECO:0000256" key="3">
    <source>
        <dbReference type="ARBA" id="ARBA00023274"/>
    </source>
</evidence>
<keyword evidence="2 5" id="KW-0689">Ribosomal protein</keyword>
<evidence type="ECO:0000313" key="9">
    <source>
        <dbReference type="Proteomes" id="UP000033428"/>
    </source>
</evidence>
<dbReference type="PATRIC" id="fig|1609969.3.peg.1940"/>
<sequence>MRHKKKRGLLSRNISHRKATLKNMALNLFKYQRIVTTLAKAKALKAFVEPIITVARQSENALNAKRLVCKKLCDRDVVKIVFETIAPLYKNINGGYTRIIPFKNRKGDGASLVILEFTKRTRPEEDLLGNTILKVLSRKPTVKQESKDKKPEVKKEATRKKGSSGTAAHHSAPEIAIEEKEEHVVEDVRKEKARVETKKVAEQGFFKRFRRKSI</sequence>
<dbReference type="AlphaFoldDB" id="A0A0F0CSC9"/>
<dbReference type="Pfam" id="PF01196">
    <property type="entry name" value="Ribosomal_L17"/>
    <property type="match status" value="1"/>
</dbReference>
<dbReference type="GO" id="GO:0006412">
    <property type="term" value="P:translation"/>
    <property type="evidence" value="ECO:0007669"/>
    <property type="project" value="InterPro"/>
</dbReference>
<dbReference type="PANTHER" id="PTHR14413:SF16">
    <property type="entry name" value="LARGE RIBOSOMAL SUBUNIT PROTEIN BL17M"/>
    <property type="match status" value="1"/>
</dbReference>
<dbReference type="PROSITE" id="PS01167">
    <property type="entry name" value="RIBOSOMAL_L17"/>
    <property type="match status" value="1"/>
</dbReference>
<feature type="compositionally biased region" description="Basic and acidic residues" evidence="7">
    <location>
        <begin position="177"/>
        <end position="196"/>
    </location>
</feature>
<dbReference type="InterPro" id="IPR047859">
    <property type="entry name" value="Ribosomal_bL17_CS"/>
</dbReference>
<proteinExistence type="inferred from homology"/>
<comment type="similarity">
    <text evidence="1 5">Belongs to the bacterial ribosomal protein bL17 family.</text>
</comment>
<dbReference type="InterPro" id="IPR036373">
    <property type="entry name" value="Ribosomal_bL17_sf"/>
</dbReference>
<keyword evidence="9" id="KW-1185">Reference proteome</keyword>
<dbReference type="SUPFAM" id="SSF64263">
    <property type="entry name" value="Prokaryotic ribosomal protein L17"/>
    <property type="match status" value="1"/>
</dbReference>